<evidence type="ECO:0000313" key="1">
    <source>
        <dbReference type="Proteomes" id="UP000887576"/>
    </source>
</evidence>
<protein>
    <submittedName>
        <fullName evidence="2">E3 ubiquitin-protein ligase</fullName>
    </submittedName>
</protein>
<name>A0AC34R3B2_9BILA</name>
<dbReference type="WBParaSite" id="JU765_v2.g2984.t1">
    <property type="protein sequence ID" value="JU765_v2.g2984.t1"/>
    <property type="gene ID" value="JU765_v2.g2984"/>
</dbReference>
<organism evidence="1 2">
    <name type="scientific">Panagrolaimus sp. JU765</name>
    <dbReference type="NCBI Taxonomy" id="591449"/>
    <lineage>
        <taxon>Eukaryota</taxon>
        <taxon>Metazoa</taxon>
        <taxon>Ecdysozoa</taxon>
        <taxon>Nematoda</taxon>
        <taxon>Chromadorea</taxon>
        <taxon>Rhabditida</taxon>
        <taxon>Tylenchina</taxon>
        <taxon>Panagrolaimomorpha</taxon>
        <taxon>Panagrolaimoidea</taxon>
        <taxon>Panagrolaimidae</taxon>
        <taxon>Panagrolaimus</taxon>
    </lineage>
</organism>
<evidence type="ECO:0000313" key="2">
    <source>
        <dbReference type="WBParaSite" id="JU765_v2.g2984.t1"/>
    </source>
</evidence>
<dbReference type="Proteomes" id="UP000887576">
    <property type="component" value="Unplaced"/>
</dbReference>
<proteinExistence type="predicted"/>
<accession>A0AC34R3B2</accession>
<sequence length="322" mass="35978">MSGCSSPPLEMAESDKVRMAESDRASRKFEHLRISSDTSSQNLSQYITVNSGPSSSNNSESKNELLSTFECPICMDYMLPPYLQCPSGHLICGTCRPRVTCCPTCRGPIPSIRNLAMERISQNLTFPCKYNTSGCKNTFGAQEKLEHEEHCEHRPYTCPCPGAACKWSGLLHQVMTHLLRQHKSITTLQGEDIVFLATDINLPGAVDWVMMQNCFGYHFMLVLEKQDKAEHNNGNQQMFYAVVQLIGTKQNAQNFIYRLELSSKRRRLSFEGQPRSIHEGVAAAIAQSDCLSFDTNQAQLFSENGNLGINVTIQQLPPESSP</sequence>
<reference evidence="2" key="1">
    <citation type="submission" date="2022-11" db="UniProtKB">
        <authorList>
            <consortium name="WormBaseParasite"/>
        </authorList>
    </citation>
    <scope>IDENTIFICATION</scope>
</reference>